<dbReference type="RefSeq" id="WP_111593952.1">
    <property type="nucleotide sequence ID" value="NZ_QLMA01000007.1"/>
</dbReference>
<comment type="caution">
    <text evidence="4">The sequence shown here is derived from an EMBL/GenBank/DDBJ whole genome shotgun (WGS) entry which is preliminary data.</text>
</comment>
<dbReference type="Gene3D" id="2.40.420.20">
    <property type="match status" value="1"/>
</dbReference>
<feature type="domain" description="YknX-like C-terminal permuted SH3-like" evidence="3">
    <location>
        <begin position="285"/>
        <end position="345"/>
    </location>
</feature>
<dbReference type="InterPro" id="IPR006143">
    <property type="entry name" value="RND_pump_MFP"/>
</dbReference>
<dbReference type="Pfam" id="PF25989">
    <property type="entry name" value="YknX_C"/>
    <property type="match status" value="1"/>
</dbReference>
<dbReference type="Pfam" id="PF25917">
    <property type="entry name" value="BSH_RND"/>
    <property type="match status" value="1"/>
</dbReference>
<dbReference type="Gene3D" id="2.40.50.100">
    <property type="match status" value="1"/>
</dbReference>
<name>A0A327VZY5_9BACT</name>
<dbReference type="Gene3D" id="2.40.30.170">
    <property type="match status" value="1"/>
</dbReference>
<dbReference type="OrthoDB" id="1522646at2"/>
<evidence type="ECO:0000259" key="3">
    <source>
        <dbReference type="Pfam" id="PF25989"/>
    </source>
</evidence>
<dbReference type="NCBIfam" id="TIGR01730">
    <property type="entry name" value="RND_mfp"/>
    <property type="match status" value="1"/>
</dbReference>
<gene>
    <name evidence="4" type="ORF">CLV59_107119</name>
</gene>
<keyword evidence="5" id="KW-1185">Reference proteome</keyword>
<evidence type="ECO:0000256" key="1">
    <source>
        <dbReference type="ARBA" id="ARBA00009477"/>
    </source>
</evidence>
<evidence type="ECO:0000313" key="5">
    <source>
        <dbReference type="Proteomes" id="UP000249819"/>
    </source>
</evidence>
<dbReference type="PROSITE" id="PS51257">
    <property type="entry name" value="PROKAR_LIPOPROTEIN"/>
    <property type="match status" value="1"/>
</dbReference>
<dbReference type="InterPro" id="IPR058625">
    <property type="entry name" value="MdtA-like_BSH"/>
</dbReference>
<organism evidence="4 5">
    <name type="scientific">Chitinophaga dinghuensis</name>
    <dbReference type="NCBI Taxonomy" id="1539050"/>
    <lineage>
        <taxon>Bacteria</taxon>
        <taxon>Pseudomonadati</taxon>
        <taxon>Bacteroidota</taxon>
        <taxon>Chitinophagia</taxon>
        <taxon>Chitinophagales</taxon>
        <taxon>Chitinophagaceae</taxon>
        <taxon>Chitinophaga</taxon>
    </lineage>
</organism>
<dbReference type="GO" id="GO:1990281">
    <property type="term" value="C:efflux pump complex"/>
    <property type="evidence" value="ECO:0007669"/>
    <property type="project" value="TreeGrafter"/>
</dbReference>
<feature type="domain" description="Multidrug resistance protein MdtA-like barrel-sandwich hybrid" evidence="2">
    <location>
        <begin position="67"/>
        <end position="194"/>
    </location>
</feature>
<dbReference type="Proteomes" id="UP000249819">
    <property type="component" value="Unassembled WGS sequence"/>
</dbReference>
<reference evidence="4 5" key="1">
    <citation type="submission" date="2018-06" db="EMBL/GenBank/DDBJ databases">
        <title>Genomic Encyclopedia of Archaeal and Bacterial Type Strains, Phase II (KMG-II): from individual species to whole genera.</title>
        <authorList>
            <person name="Goeker M."/>
        </authorList>
    </citation>
    <scope>NUCLEOTIDE SEQUENCE [LARGE SCALE GENOMIC DNA]</scope>
    <source>
        <strain evidence="4 5">DSM 29821</strain>
    </source>
</reference>
<sequence length="356" mass="39212">MKHVSWKASTLMILIISCSNQAKQERTLVTDKIVVSKEPEAVATAIAKKEMFNTELFFNGKAECLEKQEIRLQVSEPLLQVLVVNGQNVTAGQVIARQDASALQRKLQRVAESLQQAEIALDDRLIDYGYRLADSNRIPPDILKMARIKSNYNAARLDYADVKRELLKTEITAPFSGKIVNLSTKAGTYGQNLQVLCSIVEDKSMQIVFPILESEYTYVKTGMSIVVTPVDYPDKKCVGKIMSINPQVDAHGMISVTGVVANGSSNLLDGMSVQVTAQSALGARLQVPLAAVVERQGRQVVFTLEDGRARWNYVEIAERNATNVVVTNGLQEGQKIIISHNATLAHNAVVTERMLK</sequence>
<dbReference type="EMBL" id="QLMA01000007">
    <property type="protein sequence ID" value="RAJ77352.1"/>
    <property type="molecule type" value="Genomic_DNA"/>
</dbReference>
<accession>A0A327VZY5</accession>
<dbReference type="AlphaFoldDB" id="A0A327VZY5"/>
<dbReference type="SUPFAM" id="SSF111369">
    <property type="entry name" value="HlyD-like secretion proteins"/>
    <property type="match status" value="1"/>
</dbReference>
<dbReference type="GO" id="GO:0015562">
    <property type="term" value="F:efflux transmembrane transporter activity"/>
    <property type="evidence" value="ECO:0007669"/>
    <property type="project" value="TreeGrafter"/>
</dbReference>
<protein>
    <submittedName>
        <fullName evidence="4">RND family efflux transporter MFP subunit</fullName>
    </submittedName>
</protein>
<proteinExistence type="inferred from homology"/>
<evidence type="ECO:0000313" key="4">
    <source>
        <dbReference type="EMBL" id="RAJ77352.1"/>
    </source>
</evidence>
<dbReference type="PANTHER" id="PTHR30469">
    <property type="entry name" value="MULTIDRUG RESISTANCE PROTEIN MDTA"/>
    <property type="match status" value="1"/>
</dbReference>
<dbReference type="PANTHER" id="PTHR30469:SF15">
    <property type="entry name" value="HLYD FAMILY OF SECRETION PROTEINS"/>
    <property type="match status" value="1"/>
</dbReference>
<dbReference type="InterPro" id="IPR058637">
    <property type="entry name" value="YknX-like_C"/>
</dbReference>
<dbReference type="Gene3D" id="1.10.287.470">
    <property type="entry name" value="Helix hairpin bin"/>
    <property type="match status" value="1"/>
</dbReference>
<evidence type="ECO:0000259" key="2">
    <source>
        <dbReference type="Pfam" id="PF25917"/>
    </source>
</evidence>
<comment type="similarity">
    <text evidence="1">Belongs to the membrane fusion protein (MFP) (TC 8.A.1) family.</text>
</comment>